<sequence length="193" mass="21850">MAVRESGWWTPDTRCDSMIAMHEFGIEGYRPRWLRTPEAVLDAHGDRLAALVGRRLTSSWIVWDLSCDEWFADCPVVFDFDGEQVEINHTELDEVSVTWNSIDTGRHPFWVCFDDFQPRLRWRSDAIPALAALAGRLLDAVELLEYQGDDVANGALELGFLLGGTRVGVYNALDENGLGFDTPLSHYRRHPLG</sequence>
<dbReference type="EMBL" id="CM001440">
    <property type="protein sequence ID" value="EHR62880.1"/>
    <property type="molecule type" value="Genomic_DNA"/>
</dbReference>
<evidence type="ECO:0000313" key="2">
    <source>
        <dbReference type="Proteomes" id="UP000002791"/>
    </source>
</evidence>
<organism evidence="1 2">
    <name type="scientific">Saccharomonospora cyanea NA-134</name>
    <dbReference type="NCBI Taxonomy" id="882082"/>
    <lineage>
        <taxon>Bacteria</taxon>
        <taxon>Bacillati</taxon>
        <taxon>Actinomycetota</taxon>
        <taxon>Actinomycetes</taxon>
        <taxon>Pseudonocardiales</taxon>
        <taxon>Pseudonocardiaceae</taxon>
        <taxon>Saccharomonospora</taxon>
    </lineage>
</organism>
<accession>H5XJ70</accession>
<dbReference type="HOGENOM" id="CLU_121444_0_0_11"/>
<dbReference type="eggNOG" id="ENOG50337K6">
    <property type="taxonomic scope" value="Bacteria"/>
</dbReference>
<evidence type="ECO:0000313" key="1">
    <source>
        <dbReference type="EMBL" id="EHR62880.1"/>
    </source>
</evidence>
<gene>
    <name evidence="1" type="ORF">SaccyDRAFT_4059</name>
</gene>
<protein>
    <submittedName>
        <fullName evidence="1">Uncharacterized protein</fullName>
    </submittedName>
</protein>
<reference evidence="1 2" key="1">
    <citation type="submission" date="2011-11" db="EMBL/GenBank/DDBJ databases">
        <title>The Noncontiguous Finished sequence of Saccharomonospora cyanea NA-134.</title>
        <authorList>
            <consortium name="US DOE Joint Genome Institute"/>
            <person name="Lucas S."/>
            <person name="Han J."/>
            <person name="Lapidus A."/>
            <person name="Cheng J.-F."/>
            <person name="Goodwin L."/>
            <person name="Pitluck S."/>
            <person name="Peters L."/>
            <person name="Ovchinnikova G."/>
            <person name="Lu M."/>
            <person name="Detter J.C."/>
            <person name="Han C."/>
            <person name="Tapia R."/>
            <person name="Land M."/>
            <person name="Hauser L."/>
            <person name="Kyrpides N."/>
            <person name="Ivanova N."/>
            <person name="Pagani I."/>
            <person name="Brambilla E.-M."/>
            <person name="Klenk H.-P."/>
            <person name="Woyke T."/>
        </authorList>
    </citation>
    <scope>NUCLEOTIDE SEQUENCE [LARGE SCALE GENOMIC DNA]</scope>
    <source>
        <strain evidence="1 2">NA-134</strain>
    </source>
</reference>
<dbReference type="Proteomes" id="UP000002791">
    <property type="component" value="Chromosome"/>
</dbReference>
<keyword evidence="2" id="KW-1185">Reference proteome</keyword>
<dbReference type="AlphaFoldDB" id="H5XJ70"/>
<name>H5XJ70_9PSEU</name>
<proteinExistence type="predicted"/>